<dbReference type="Gene3D" id="2.60.40.10">
    <property type="entry name" value="Immunoglobulins"/>
    <property type="match status" value="1"/>
</dbReference>
<dbReference type="SUPFAM" id="SSF48726">
    <property type="entry name" value="Immunoglobulin"/>
    <property type="match status" value="1"/>
</dbReference>
<sequence>MAICANDNGIITGRQSLIELADGCWDAVPAEEDWKFFAPMTSKGVDFSPSTTTSEADDGDGFVATLVTTADLTISGDFEVRKADKADEYGVHNLIKYFVTEVKARRQPSLWVRQTTGNTVVVAYCNITALSYDGGTNDIITGSVEFKPYDGSTVDVSSIEDLTLTTDISATKSVATGATLTLGPVVAAGGVEPYTYQWYKGTTPISDDTTDTFTKDTAAAGDAGTYFCRVMDSATSPDYVDSTKCVVTVTA</sequence>
<dbReference type="Proteomes" id="UP000221746">
    <property type="component" value="Segment"/>
</dbReference>
<proteinExistence type="predicted"/>
<dbReference type="EMBL" id="JF974294">
    <property type="protein sequence ID" value="AGN34103.1"/>
    <property type="molecule type" value="Genomic_DNA"/>
</dbReference>
<accession>R9TMJ7</accession>
<gene>
    <name evidence="1" type="ORF">AEPG_00056</name>
</gene>
<keyword evidence="2" id="KW-1185">Reference proteome</keyword>
<dbReference type="InterPro" id="IPR036179">
    <property type="entry name" value="Ig-like_dom_sf"/>
</dbReference>
<dbReference type="Pfam" id="PF13895">
    <property type="entry name" value="Ig_2"/>
    <property type="match status" value="1"/>
</dbReference>
<evidence type="ECO:0000313" key="2">
    <source>
        <dbReference type="Proteomes" id="UP000221746"/>
    </source>
</evidence>
<evidence type="ECO:0000313" key="1">
    <source>
        <dbReference type="EMBL" id="AGN34103.1"/>
    </source>
</evidence>
<dbReference type="InterPro" id="IPR013783">
    <property type="entry name" value="Ig-like_fold"/>
</dbReference>
<protein>
    <submittedName>
        <fullName evidence="1">Uncharacterized protein</fullName>
    </submittedName>
</protein>
<reference evidence="1 2" key="1">
    <citation type="submission" date="2010-11" db="EMBL/GenBank/DDBJ databases">
        <title>The Genome Sequence of Aeromonas phage pIS4-A.</title>
        <authorList>
            <consortium name="The Broad Institute Genome Sequencing Platform"/>
            <person name="Henn M.R."/>
            <person name="Wolf A."/>
            <person name="Jost G."/>
            <person name="Levin J."/>
            <person name="Malboeuf C."/>
            <person name="Casali M."/>
            <person name="Russ C."/>
            <person name="Lennon N."/>
            <person name="Chapman S.B."/>
            <person name="Erlich R."/>
            <person name="Young S.K."/>
            <person name="Yandava C."/>
            <person name="Zeng Q."/>
            <person name="Alvarado L."/>
            <person name="Anderson S."/>
            <person name="Berlin A."/>
            <person name="Chen Z."/>
            <person name="Freedman E."/>
            <person name="Gellesch M."/>
            <person name="Goldberg J."/>
            <person name="Green L."/>
            <person name="Griggs A."/>
            <person name="Gujja S."/>
            <person name="Heilman E.R."/>
            <person name="Heiman D."/>
            <person name="Hollinger A."/>
            <person name="Howarth C."/>
            <person name="Larson L."/>
            <person name="Mehta T."/>
            <person name="Pearson M."/>
            <person name="Roberts A."/>
            <person name="Ryan E."/>
            <person name="Saif S."/>
            <person name="Shea T."/>
            <person name="Shenoy N."/>
            <person name="Sisk P."/>
            <person name="Stolte C."/>
            <person name="Sykes S."/>
            <person name="White J."/>
            <person name="Haas B."/>
            <person name="Nusbaum C."/>
            <person name="Birren B."/>
        </authorList>
    </citation>
    <scope>NUCLEOTIDE SEQUENCE [LARGE SCALE GENOMIC DNA]</scope>
    <source>
        <strain evidence="2">pIS4-A</strain>
    </source>
</reference>
<organism evidence="1 2">
    <name type="scientific">Aeromonas phage pIS4-A</name>
    <dbReference type="NCBI Taxonomy" id="754050"/>
    <lineage>
        <taxon>Viruses</taxon>
        <taxon>Duplodnaviria</taxon>
        <taxon>Heunggongvirae</taxon>
        <taxon>Uroviricota</taxon>
        <taxon>Caudoviricetes</taxon>
        <taxon>Roufvirus</taxon>
        <taxon>Roufvirus pIS4A</taxon>
    </lineage>
</organism>
<name>R9TMJ7_9CAUD</name>